<keyword evidence="7" id="KW-1185">Reference proteome</keyword>
<evidence type="ECO:0000256" key="3">
    <source>
        <dbReference type="SAM" id="Coils"/>
    </source>
</evidence>
<keyword evidence="4" id="KW-1133">Transmembrane helix</keyword>
<accession>A0ABQ4RR46</accession>
<evidence type="ECO:0000256" key="4">
    <source>
        <dbReference type="SAM" id="Phobius"/>
    </source>
</evidence>
<proteinExistence type="predicted"/>
<dbReference type="InterPro" id="IPR050445">
    <property type="entry name" value="Bact_polysacc_biosynth/exp"/>
</dbReference>
<reference evidence="6" key="2">
    <citation type="submission" date="2021-08" db="EMBL/GenBank/DDBJ databases">
        <authorList>
            <person name="Tani A."/>
            <person name="Ola A."/>
            <person name="Ogura Y."/>
            <person name="Katsura K."/>
            <person name="Hayashi T."/>
        </authorList>
    </citation>
    <scope>NUCLEOTIDE SEQUENCE</scope>
    <source>
        <strain evidence="6">DSM 19015</strain>
    </source>
</reference>
<keyword evidence="4" id="KW-0472">Membrane</keyword>
<dbReference type="EMBL" id="BPQP01000006">
    <property type="protein sequence ID" value="GJD93251.1"/>
    <property type="molecule type" value="Genomic_DNA"/>
</dbReference>
<dbReference type="CDD" id="cd05387">
    <property type="entry name" value="BY-kinase"/>
    <property type="match status" value="1"/>
</dbReference>
<dbReference type="PANTHER" id="PTHR32309:SF13">
    <property type="entry name" value="FERRIC ENTEROBACTIN TRANSPORT PROTEIN FEPE"/>
    <property type="match status" value="1"/>
</dbReference>
<dbReference type="InterPro" id="IPR027417">
    <property type="entry name" value="P-loop_NTPase"/>
</dbReference>
<protein>
    <recommendedName>
        <fullName evidence="5">Tyrosine-protein kinase G-rich domain-containing protein</fullName>
    </recommendedName>
</protein>
<keyword evidence="2" id="KW-0067">ATP-binding</keyword>
<dbReference type="RefSeq" id="WP_379002918.1">
    <property type="nucleotide sequence ID" value="NZ_JBHSNE010000043.1"/>
</dbReference>
<evidence type="ECO:0000256" key="1">
    <source>
        <dbReference type="ARBA" id="ARBA00022741"/>
    </source>
</evidence>
<feature type="transmembrane region" description="Helical" evidence="4">
    <location>
        <begin position="42"/>
        <end position="61"/>
    </location>
</feature>
<reference evidence="6" key="1">
    <citation type="journal article" date="2021" name="Front. Microbiol.">
        <title>Comprehensive Comparative Genomics and Phenotyping of Methylobacterium Species.</title>
        <authorList>
            <person name="Alessa O."/>
            <person name="Ogura Y."/>
            <person name="Fujitani Y."/>
            <person name="Takami H."/>
            <person name="Hayashi T."/>
            <person name="Sahin N."/>
            <person name="Tani A."/>
        </authorList>
    </citation>
    <scope>NUCLEOTIDE SEQUENCE</scope>
    <source>
        <strain evidence="6">DSM 19015</strain>
    </source>
</reference>
<keyword evidence="4" id="KW-0812">Transmembrane</keyword>
<dbReference type="InterPro" id="IPR005702">
    <property type="entry name" value="Wzc-like_C"/>
</dbReference>
<dbReference type="Proteomes" id="UP001055125">
    <property type="component" value="Unassembled WGS sequence"/>
</dbReference>
<sequence>MLMHRESLPLIPPMSSVTRNEPADGLIDLRSWRSFVLRHGRLIGTIAGAILLAAVLALAVMERAYTATSVLLVDPRQSKLAPTEAVLAGIGNDALAVESQVEILESSVLARRVIAELGLAEQGELARNSVIETLQDWVGLRTADEEKALDRVVSRFQERLKVRRRGLTYVLEVSYTANDAALAARVTNALAAAYLADQVATKLQATTRASGLLDGRLDELRKRAQDAERAVSAFKNENNIVDAGSGGTLLELQISELNQQLATARARSAETAARFAQVRRAVESGAGAAGLPEALQSQVIGGLRTQYAQLSALQGELNTTLGPRHPSVGNIGSQLKDVGALIDKELGRVMAGVRNENETSLSRERSLEASLRTLTKQAVATSQARVRLAELEREAAASKAIIDQYLLRSKEIQEQQTLQTADARVLSPASPPQKPSSPKTVLVLFLALFVGLGGGVAAAAARESFDGRLRSVRSVEEGLGLSVIGVLPSASPMGGSAPRRPSLWWRFNPPAADDREAFADAARALGGQVRQHLAKSGGRTLLVTSTGIGEGKTTVAEALAETLARRGGSVLSLSLDLRKAGGNDEGRFDRPGLLDALREGKPIEAMIQRTSDDRRSILPLGRARGSAEAAELLEGAAMQTMLGRLRERFDVIVMDGASLAQGTDRYVAGELADRIVFVVEWARTERSEARAALGALGSAAGKVVGAVFNKVDAGQYALYERQT</sequence>
<name>A0ABQ4RR46_9HYPH</name>
<dbReference type="Gene3D" id="3.40.50.300">
    <property type="entry name" value="P-loop containing nucleotide triphosphate hydrolases"/>
    <property type="match status" value="1"/>
</dbReference>
<dbReference type="Pfam" id="PF13807">
    <property type="entry name" value="GNVR"/>
    <property type="match status" value="1"/>
</dbReference>
<feature type="domain" description="Tyrosine-protein kinase G-rich" evidence="5">
    <location>
        <begin position="388"/>
        <end position="463"/>
    </location>
</feature>
<gene>
    <name evidence="6" type="ORF">OCOJLMKI_0442</name>
</gene>
<dbReference type="InterPro" id="IPR032807">
    <property type="entry name" value="GNVR"/>
</dbReference>
<keyword evidence="3" id="KW-0175">Coiled coil</keyword>
<feature type="coiled-coil region" evidence="3">
    <location>
        <begin position="217"/>
        <end position="274"/>
    </location>
</feature>
<dbReference type="SUPFAM" id="SSF52540">
    <property type="entry name" value="P-loop containing nucleoside triphosphate hydrolases"/>
    <property type="match status" value="1"/>
</dbReference>
<organism evidence="6 7">
    <name type="scientific">Methylobacterium iners</name>
    <dbReference type="NCBI Taxonomy" id="418707"/>
    <lineage>
        <taxon>Bacteria</taxon>
        <taxon>Pseudomonadati</taxon>
        <taxon>Pseudomonadota</taxon>
        <taxon>Alphaproteobacteria</taxon>
        <taxon>Hyphomicrobiales</taxon>
        <taxon>Methylobacteriaceae</taxon>
        <taxon>Methylobacterium</taxon>
    </lineage>
</organism>
<evidence type="ECO:0000313" key="6">
    <source>
        <dbReference type="EMBL" id="GJD93251.1"/>
    </source>
</evidence>
<comment type="caution">
    <text evidence="6">The sequence shown here is derived from an EMBL/GenBank/DDBJ whole genome shotgun (WGS) entry which is preliminary data.</text>
</comment>
<evidence type="ECO:0000256" key="2">
    <source>
        <dbReference type="ARBA" id="ARBA00022840"/>
    </source>
</evidence>
<evidence type="ECO:0000259" key="5">
    <source>
        <dbReference type="Pfam" id="PF13807"/>
    </source>
</evidence>
<evidence type="ECO:0000313" key="7">
    <source>
        <dbReference type="Proteomes" id="UP001055125"/>
    </source>
</evidence>
<dbReference type="PANTHER" id="PTHR32309">
    <property type="entry name" value="TYROSINE-PROTEIN KINASE"/>
    <property type="match status" value="1"/>
</dbReference>
<keyword evidence="1" id="KW-0547">Nucleotide-binding</keyword>